<gene>
    <name evidence="1" type="ORF">CJ231_08725</name>
</gene>
<sequence>MVENKSIIINDGNYLKYQKNNIIIIEGISNVNIDFNYSEIKTPVYIKECVIKNMYLNSTWFRKGFVLENCIVLNDINHEMGGHNYSEIHIHNNIFLGFFDFFDCHFFERMTVNNNIFIKGTNLIGNTCKGYKNIFDKGLELYENIGRLNEEN</sequence>
<evidence type="ECO:0008006" key="3">
    <source>
        <dbReference type="Google" id="ProtNLM"/>
    </source>
</evidence>
<name>A0A2N6QPJ9_9BACT</name>
<proteinExistence type="predicted"/>
<evidence type="ECO:0000313" key="2">
    <source>
        <dbReference type="Proteomes" id="UP000235564"/>
    </source>
</evidence>
<organism evidence="1 2">
    <name type="scientific">Hoylesella buccalis</name>
    <dbReference type="NCBI Taxonomy" id="28127"/>
    <lineage>
        <taxon>Bacteria</taxon>
        <taxon>Pseudomonadati</taxon>
        <taxon>Bacteroidota</taxon>
        <taxon>Bacteroidia</taxon>
        <taxon>Bacteroidales</taxon>
        <taxon>Prevotellaceae</taxon>
        <taxon>Hoylesella</taxon>
    </lineage>
</organism>
<accession>A0A2N6QPJ9</accession>
<dbReference type="AlphaFoldDB" id="A0A2N6QPJ9"/>
<dbReference type="EMBL" id="PNGJ01000007">
    <property type="protein sequence ID" value="PMC23620.1"/>
    <property type="molecule type" value="Genomic_DNA"/>
</dbReference>
<evidence type="ECO:0000313" key="1">
    <source>
        <dbReference type="EMBL" id="PMC23620.1"/>
    </source>
</evidence>
<dbReference type="RefSeq" id="WP_102697613.1">
    <property type="nucleotide sequence ID" value="NZ_PNGJ01000007.1"/>
</dbReference>
<comment type="caution">
    <text evidence="1">The sequence shown here is derived from an EMBL/GenBank/DDBJ whole genome shotgun (WGS) entry which is preliminary data.</text>
</comment>
<protein>
    <recommendedName>
        <fullName evidence="3">Right handed beta helix domain-containing protein</fullName>
    </recommendedName>
</protein>
<reference evidence="1 2" key="1">
    <citation type="submission" date="2017-09" db="EMBL/GenBank/DDBJ databases">
        <title>Bacterial strain isolated from the female urinary microbiota.</title>
        <authorList>
            <person name="Thomas-White K."/>
            <person name="Kumar N."/>
            <person name="Forster S."/>
            <person name="Putonti C."/>
            <person name="Lawley T."/>
            <person name="Wolfe A.J."/>
        </authorList>
    </citation>
    <scope>NUCLEOTIDE SEQUENCE [LARGE SCALE GENOMIC DNA]</scope>
    <source>
        <strain evidence="1 2">UMB0536</strain>
    </source>
</reference>
<dbReference type="OrthoDB" id="1097343at2"/>
<dbReference type="Proteomes" id="UP000235564">
    <property type="component" value="Unassembled WGS sequence"/>
</dbReference>